<proteinExistence type="predicted"/>
<dbReference type="Proteomes" id="UP001239111">
    <property type="component" value="Chromosome 3"/>
</dbReference>
<organism evidence="1 2">
    <name type="scientific">Eretmocerus hayati</name>
    <dbReference type="NCBI Taxonomy" id="131215"/>
    <lineage>
        <taxon>Eukaryota</taxon>
        <taxon>Metazoa</taxon>
        <taxon>Ecdysozoa</taxon>
        <taxon>Arthropoda</taxon>
        <taxon>Hexapoda</taxon>
        <taxon>Insecta</taxon>
        <taxon>Pterygota</taxon>
        <taxon>Neoptera</taxon>
        <taxon>Endopterygota</taxon>
        <taxon>Hymenoptera</taxon>
        <taxon>Apocrita</taxon>
        <taxon>Proctotrupomorpha</taxon>
        <taxon>Chalcidoidea</taxon>
        <taxon>Aphelinidae</taxon>
        <taxon>Aphelininae</taxon>
        <taxon>Eretmocerus</taxon>
    </lineage>
</organism>
<dbReference type="EMBL" id="CM056743">
    <property type="protein sequence ID" value="KAJ8673616.1"/>
    <property type="molecule type" value="Genomic_DNA"/>
</dbReference>
<evidence type="ECO:0000313" key="1">
    <source>
        <dbReference type="EMBL" id="KAJ8673616.1"/>
    </source>
</evidence>
<evidence type="ECO:0000313" key="2">
    <source>
        <dbReference type="Proteomes" id="UP001239111"/>
    </source>
</evidence>
<comment type="caution">
    <text evidence="1">The sequence shown here is derived from an EMBL/GenBank/DDBJ whole genome shotgun (WGS) entry which is preliminary data.</text>
</comment>
<name>A0ACC2NSP8_9HYME</name>
<protein>
    <submittedName>
        <fullName evidence="1">Uncharacterized protein</fullName>
    </submittedName>
</protein>
<sequence>MGSKLFGLTIVYLMVMCSKSSVANEDMLLDNLFSYIEDNVSPYKMNVITEDFSKLSYLGYKIVQKANNRVTSSNYDYDTIAKLEEIESQSTFDSYVRHTAEGLSLTFGIMELKGGSNVLGEIRTMLQYSPIINPWFRGRHLINIIKNEDIDLEPILKLAWSWDFINVAVIEWNQIFFNNKTMGVSATRNVSDVYVYSYDPSNEIIMKRMLTGHMEMILEEVKDFGGYPLTMHSPENDHLDDPVEDYFRYLYFKRDLKFLKSLTEAMNMNLLVTIDESDYYVRNDRYEPYIQRWRRSQVELPIKDIRKQAINIDITLDEMYEDNHRSVYIPRFLSKNFYLRRRKIYEKSISFAAIMTFGGLIYTAWLFATWARILEFKEPNWSFLNILTAQMGGSIQHHGPMKLSEMIFQMSIYVATFIIVTLGSDYMYQIFLLNQEMPEIKTLRDLADANIELIMEVNQHWLVQYTLKDSILEKIDNRIQHQILSPESDLFCFKQTVTYIIDDTINLCFTDSKGTTFMAKSDNEWQVEKIDDPISVMMVSIKLDDPQVFFIKDSMEKLITRFSETGFLDSWWEEFKAPYISNEINQSLSSKITEDSEIPLQSQLWPVLLVGYFLGSPLDLGLNRGFSGDQAAQLAIGLAYARNATGPG</sequence>
<gene>
    <name evidence="1" type="ORF">QAD02_004878</name>
</gene>
<keyword evidence="2" id="KW-1185">Reference proteome</keyword>
<accession>A0ACC2NSP8</accession>
<reference evidence="1" key="1">
    <citation type="submission" date="2023-04" db="EMBL/GenBank/DDBJ databases">
        <title>A chromosome-level genome assembly of the parasitoid wasp Eretmocerus hayati.</title>
        <authorList>
            <person name="Zhong Y."/>
            <person name="Liu S."/>
            <person name="Liu Y."/>
        </authorList>
    </citation>
    <scope>NUCLEOTIDE SEQUENCE</scope>
    <source>
        <strain evidence="1">ZJU_SS_LIU_2023</strain>
    </source>
</reference>